<dbReference type="OrthoDB" id="9803716at2"/>
<dbReference type="GO" id="GO:0003697">
    <property type="term" value="F:single-stranded DNA binding"/>
    <property type="evidence" value="ECO:0007669"/>
    <property type="project" value="InterPro"/>
</dbReference>
<name>A0A5C6DPE9_9BACT</name>
<gene>
    <name evidence="2" type="ORF">Q31b_43090</name>
</gene>
<dbReference type="Proteomes" id="UP000315471">
    <property type="component" value="Unassembled WGS sequence"/>
</dbReference>
<keyword evidence="3" id="KW-1185">Reference proteome</keyword>
<dbReference type="InterPro" id="IPR013610">
    <property type="entry name" value="ArdC_N"/>
</dbReference>
<organism evidence="2 3">
    <name type="scientific">Novipirellula aureliae</name>
    <dbReference type="NCBI Taxonomy" id="2527966"/>
    <lineage>
        <taxon>Bacteria</taxon>
        <taxon>Pseudomonadati</taxon>
        <taxon>Planctomycetota</taxon>
        <taxon>Planctomycetia</taxon>
        <taxon>Pirellulales</taxon>
        <taxon>Pirellulaceae</taxon>
        <taxon>Novipirellula</taxon>
    </lineage>
</organism>
<dbReference type="EMBL" id="SJPY01000007">
    <property type="protein sequence ID" value="TWU37521.1"/>
    <property type="molecule type" value="Genomic_DNA"/>
</dbReference>
<evidence type="ECO:0000313" key="2">
    <source>
        <dbReference type="EMBL" id="TWU37521.1"/>
    </source>
</evidence>
<dbReference type="Pfam" id="PF08401">
    <property type="entry name" value="ArdcN"/>
    <property type="match status" value="1"/>
</dbReference>
<dbReference type="AlphaFoldDB" id="A0A5C6DPE9"/>
<proteinExistence type="predicted"/>
<evidence type="ECO:0000259" key="1">
    <source>
        <dbReference type="Pfam" id="PF08401"/>
    </source>
</evidence>
<feature type="domain" description="N-terminal" evidence="1">
    <location>
        <begin position="36"/>
        <end position="111"/>
    </location>
</feature>
<sequence>MNKQDAMNTVTNSLDDLYQALRAGRYEVMDKQLEVTARFHRYSFNNVMLIYKQCPEATLVAGFHTWKKQGRWVRSGESGIAILAPLTKRKEDDNEREEDSLVMGFRIVYVFDVSQTDGDALMEEAPILGDPGRNLSALLNVYRDLEIKVHLTKLPGTVQGYSLGGEVRVSDDLDDISLFRVLSHELAHELMHKTIRCTSENKPLLETEAEAVAFVVASACGVRCLDRSADYIALHEGSQILLENSLEAIHKTSSSILGMIEKQVVNFDNGIAQAA</sequence>
<dbReference type="RefSeq" id="WP_146601507.1">
    <property type="nucleotide sequence ID" value="NZ_SJPY01000007.1"/>
</dbReference>
<evidence type="ECO:0000313" key="3">
    <source>
        <dbReference type="Proteomes" id="UP000315471"/>
    </source>
</evidence>
<accession>A0A5C6DPE9</accession>
<protein>
    <recommendedName>
        <fullName evidence="1">N-terminal domain-containing protein</fullName>
    </recommendedName>
</protein>
<reference evidence="2 3" key="1">
    <citation type="submission" date="2019-02" db="EMBL/GenBank/DDBJ databases">
        <title>Deep-cultivation of Planctomycetes and their phenomic and genomic characterization uncovers novel biology.</title>
        <authorList>
            <person name="Wiegand S."/>
            <person name="Jogler M."/>
            <person name="Boedeker C."/>
            <person name="Pinto D."/>
            <person name="Vollmers J."/>
            <person name="Rivas-Marin E."/>
            <person name="Kohn T."/>
            <person name="Peeters S.H."/>
            <person name="Heuer A."/>
            <person name="Rast P."/>
            <person name="Oberbeckmann S."/>
            <person name="Bunk B."/>
            <person name="Jeske O."/>
            <person name="Meyerdierks A."/>
            <person name="Storesund J.E."/>
            <person name="Kallscheuer N."/>
            <person name="Luecker S."/>
            <person name="Lage O.M."/>
            <person name="Pohl T."/>
            <person name="Merkel B.J."/>
            <person name="Hornburger P."/>
            <person name="Mueller R.-W."/>
            <person name="Bruemmer F."/>
            <person name="Labrenz M."/>
            <person name="Spormann A.M."/>
            <person name="Op Den Camp H."/>
            <person name="Overmann J."/>
            <person name="Amann R."/>
            <person name="Jetten M.S.M."/>
            <person name="Mascher T."/>
            <person name="Medema M.H."/>
            <person name="Devos D.P."/>
            <person name="Kaster A.-K."/>
            <person name="Ovreas L."/>
            <person name="Rohde M."/>
            <person name="Galperin M.Y."/>
            <person name="Jogler C."/>
        </authorList>
    </citation>
    <scope>NUCLEOTIDE SEQUENCE [LARGE SCALE GENOMIC DNA]</scope>
    <source>
        <strain evidence="2 3">Q31b</strain>
    </source>
</reference>
<comment type="caution">
    <text evidence="2">The sequence shown here is derived from an EMBL/GenBank/DDBJ whole genome shotgun (WGS) entry which is preliminary data.</text>
</comment>